<sequence>MNGKSRANAAPASNGDVTRHQATRPRPQSGLQAALNEATARDLLHHAREAAADILRPGDFTGGRTAEEIAQHNRENLAALESFRERIEFLSASDEITGEIHVLLKEALR</sequence>
<reference evidence="2 3" key="1">
    <citation type="submission" date="2021-03" db="EMBL/GenBank/DDBJ databases">
        <title>Sequencing the genomes of 1000 actinobacteria strains.</title>
        <authorList>
            <person name="Klenk H.-P."/>
        </authorList>
    </citation>
    <scope>NUCLEOTIDE SEQUENCE [LARGE SCALE GENOMIC DNA]</scope>
    <source>
        <strain evidence="2 3">DSM 18824</strain>
    </source>
</reference>
<name>A0ABS4UYU5_9ACTN</name>
<evidence type="ECO:0000313" key="3">
    <source>
        <dbReference type="Proteomes" id="UP000755585"/>
    </source>
</evidence>
<accession>A0ABS4UYU5</accession>
<keyword evidence="3" id="KW-1185">Reference proteome</keyword>
<dbReference type="RefSeq" id="WP_209699259.1">
    <property type="nucleotide sequence ID" value="NZ_BAAAVU010000004.1"/>
</dbReference>
<evidence type="ECO:0000313" key="2">
    <source>
        <dbReference type="EMBL" id="MBP2356809.1"/>
    </source>
</evidence>
<dbReference type="EMBL" id="JAGINT010000002">
    <property type="protein sequence ID" value="MBP2356809.1"/>
    <property type="molecule type" value="Genomic_DNA"/>
</dbReference>
<proteinExistence type="predicted"/>
<organism evidence="2 3">
    <name type="scientific">Kribbella aluminosa</name>
    <dbReference type="NCBI Taxonomy" id="416017"/>
    <lineage>
        <taxon>Bacteria</taxon>
        <taxon>Bacillati</taxon>
        <taxon>Actinomycetota</taxon>
        <taxon>Actinomycetes</taxon>
        <taxon>Propionibacteriales</taxon>
        <taxon>Kribbellaceae</taxon>
        <taxon>Kribbella</taxon>
    </lineage>
</organism>
<dbReference type="Proteomes" id="UP000755585">
    <property type="component" value="Unassembled WGS sequence"/>
</dbReference>
<comment type="caution">
    <text evidence="2">The sequence shown here is derived from an EMBL/GenBank/DDBJ whole genome shotgun (WGS) entry which is preliminary data.</text>
</comment>
<feature type="region of interest" description="Disordered" evidence="1">
    <location>
        <begin position="1"/>
        <end position="32"/>
    </location>
</feature>
<evidence type="ECO:0000256" key="1">
    <source>
        <dbReference type="SAM" id="MobiDB-lite"/>
    </source>
</evidence>
<gene>
    <name evidence="2" type="ORF">JOF29_007919</name>
</gene>
<protein>
    <submittedName>
        <fullName evidence="2">Uncharacterized protein</fullName>
    </submittedName>
</protein>